<dbReference type="AlphaFoldDB" id="A0A834G0Y3"/>
<name>A0A834G0Y3_RHOSS</name>
<sequence length="100" mass="11696">MPPLSLTTDAPQAIGFLAWSRCRLAYDLEVWVEMLRFKNDLYLDNLEAWQEQLVNHFTLEPSKNEKALSLRRMLYAWPPSGMHKSTAMCSWDNCRETMDA</sequence>
<evidence type="ECO:0000313" key="2">
    <source>
        <dbReference type="Proteomes" id="UP000626092"/>
    </source>
</evidence>
<protein>
    <submittedName>
        <fullName evidence="1">Uncharacterized protein</fullName>
    </submittedName>
</protein>
<reference evidence="1" key="1">
    <citation type="submission" date="2019-11" db="EMBL/GenBank/DDBJ databases">
        <authorList>
            <person name="Liu Y."/>
            <person name="Hou J."/>
            <person name="Li T.-Q."/>
            <person name="Guan C.-H."/>
            <person name="Wu X."/>
            <person name="Wu H.-Z."/>
            <person name="Ling F."/>
            <person name="Zhang R."/>
            <person name="Shi X.-G."/>
            <person name="Ren J.-P."/>
            <person name="Chen E.-F."/>
            <person name="Sun J.-M."/>
        </authorList>
    </citation>
    <scope>NUCLEOTIDE SEQUENCE</scope>
    <source>
        <strain evidence="1">Adult_tree_wgs_1</strain>
        <tissue evidence="1">Leaves</tissue>
    </source>
</reference>
<proteinExistence type="predicted"/>
<gene>
    <name evidence="1" type="ORF">RHSIM_Rhsim13G0132300</name>
</gene>
<keyword evidence="2" id="KW-1185">Reference proteome</keyword>
<accession>A0A834G0Y3</accession>
<dbReference type="Proteomes" id="UP000626092">
    <property type="component" value="Unassembled WGS sequence"/>
</dbReference>
<dbReference type="EMBL" id="WJXA01000013">
    <property type="protein sequence ID" value="KAF7120741.1"/>
    <property type="molecule type" value="Genomic_DNA"/>
</dbReference>
<evidence type="ECO:0000313" key="1">
    <source>
        <dbReference type="EMBL" id="KAF7120741.1"/>
    </source>
</evidence>
<organism evidence="1 2">
    <name type="scientific">Rhododendron simsii</name>
    <name type="common">Sims's rhododendron</name>
    <dbReference type="NCBI Taxonomy" id="118357"/>
    <lineage>
        <taxon>Eukaryota</taxon>
        <taxon>Viridiplantae</taxon>
        <taxon>Streptophyta</taxon>
        <taxon>Embryophyta</taxon>
        <taxon>Tracheophyta</taxon>
        <taxon>Spermatophyta</taxon>
        <taxon>Magnoliopsida</taxon>
        <taxon>eudicotyledons</taxon>
        <taxon>Gunneridae</taxon>
        <taxon>Pentapetalae</taxon>
        <taxon>asterids</taxon>
        <taxon>Ericales</taxon>
        <taxon>Ericaceae</taxon>
        <taxon>Ericoideae</taxon>
        <taxon>Rhodoreae</taxon>
        <taxon>Rhododendron</taxon>
    </lineage>
</organism>
<comment type="caution">
    <text evidence="1">The sequence shown here is derived from an EMBL/GenBank/DDBJ whole genome shotgun (WGS) entry which is preliminary data.</text>
</comment>